<keyword evidence="2" id="KW-1185">Reference proteome</keyword>
<dbReference type="Proteomes" id="UP000789759">
    <property type="component" value="Unassembled WGS sequence"/>
</dbReference>
<gene>
    <name evidence="1" type="ORF">CPELLU_LOCUS5340</name>
</gene>
<dbReference type="AlphaFoldDB" id="A0A9N9BD31"/>
<evidence type="ECO:0000313" key="2">
    <source>
        <dbReference type="Proteomes" id="UP000789759"/>
    </source>
</evidence>
<evidence type="ECO:0000313" key="1">
    <source>
        <dbReference type="EMBL" id="CAG8564075.1"/>
    </source>
</evidence>
<organism evidence="1 2">
    <name type="scientific">Cetraspora pellucida</name>
    <dbReference type="NCBI Taxonomy" id="1433469"/>
    <lineage>
        <taxon>Eukaryota</taxon>
        <taxon>Fungi</taxon>
        <taxon>Fungi incertae sedis</taxon>
        <taxon>Mucoromycota</taxon>
        <taxon>Glomeromycotina</taxon>
        <taxon>Glomeromycetes</taxon>
        <taxon>Diversisporales</taxon>
        <taxon>Gigasporaceae</taxon>
        <taxon>Cetraspora</taxon>
    </lineage>
</organism>
<protein>
    <submittedName>
        <fullName evidence="1">14915_t:CDS:1</fullName>
    </submittedName>
</protein>
<proteinExistence type="predicted"/>
<comment type="caution">
    <text evidence="1">The sequence shown here is derived from an EMBL/GenBank/DDBJ whole genome shotgun (WGS) entry which is preliminary data.</text>
</comment>
<accession>A0A9N9BD31</accession>
<sequence>MYKIINETNNFDIQNIDGSNNDIQIIEADNLDIQIIDKIETIYEKNLESFEKNNNEFSDIENNLIKLNENSITYFTKEIDITYYLSYFNTYRIFYDKF</sequence>
<reference evidence="1" key="1">
    <citation type="submission" date="2021-06" db="EMBL/GenBank/DDBJ databases">
        <authorList>
            <person name="Kallberg Y."/>
            <person name="Tangrot J."/>
            <person name="Rosling A."/>
        </authorList>
    </citation>
    <scope>NUCLEOTIDE SEQUENCE</scope>
    <source>
        <strain evidence="1">FL966</strain>
    </source>
</reference>
<dbReference type="EMBL" id="CAJVQA010003026">
    <property type="protein sequence ID" value="CAG8564075.1"/>
    <property type="molecule type" value="Genomic_DNA"/>
</dbReference>
<name>A0A9N9BD31_9GLOM</name>